<name>A0A9Q0D6C0_9TELE</name>
<feature type="compositionally biased region" description="Polar residues" evidence="1">
    <location>
        <begin position="1"/>
        <end position="22"/>
    </location>
</feature>
<dbReference type="EMBL" id="JANIIK010004126">
    <property type="protein sequence ID" value="KAJ3581012.1"/>
    <property type="molecule type" value="Genomic_DNA"/>
</dbReference>
<proteinExistence type="predicted"/>
<sequence length="123" mass="13602">MQSGKQTWTWRLADTSTASSTEQQHRRSRSLSPFVVAAIAPSVSSSRHVTLRPAGRRRCRCDVTPASVRVRRACPRGGVRLAELEVEHESNPTNTRESVASRTPVEQGETRLLCCQLYGLRGG</sequence>
<protein>
    <submittedName>
        <fullName evidence="2">Uncharacterized protein</fullName>
    </submittedName>
</protein>
<feature type="region of interest" description="Disordered" evidence="1">
    <location>
        <begin position="1"/>
        <end position="30"/>
    </location>
</feature>
<evidence type="ECO:0000313" key="3">
    <source>
        <dbReference type="EMBL" id="KAJ3603016.1"/>
    </source>
</evidence>
<dbReference type="Proteomes" id="UP001148018">
    <property type="component" value="Unassembled WGS sequence"/>
</dbReference>
<organism evidence="2 4">
    <name type="scientific">Muraenolepis orangiensis</name>
    <name type="common">Patagonian moray cod</name>
    <dbReference type="NCBI Taxonomy" id="630683"/>
    <lineage>
        <taxon>Eukaryota</taxon>
        <taxon>Metazoa</taxon>
        <taxon>Chordata</taxon>
        <taxon>Craniata</taxon>
        <taxon>Vertebrata</taxon>
        <taxon>Euteleostomi</taxon>
        <taxon>Actinopterygii</taxon>
        <taxon>Neopterygii</taxon>
        <taxon>Teleostei</taxon>
        <taxon>Neoteleostei</taxon>
        <taxon>Acanthomorphata</taxon>
        <taxon>Zeiogadaria</taxon>
        <taxon>Gadariae</taxon>
        <taxon>Gadiformes</taxon>
        <taxon>Muraenolepidoidei</taxon>
        <taxon>Muraenolepididae</taxon>
        <taxon>Muraenolepis</taxon>
    </lineage>
</organism>
<dbReference type="EMBL" id="JANIIK010000046">
    <property type="protein sequence ID" value="KAJ3603016.1"/>
    <property type="molecule type" value="Genomic_DNA"/>
</dbReference>
<evidence type="ECO:0000256" key="1">
    <source>
        <dbReference type="SAM" id="MobiDB-lite"/>
    </source>
</evidence>
<dbReference type="AlphaFoldDB" id="A0A9Q0D6C0"/>
<accession>A0A9Q0D6C0</accession>
<keyword evidence="4" id="KW-1185">Reference proteome</keyword>
<evidence type="ECO:0000313" key="4">
    <source>
        <dbReference type="Proteomes" id="UP001148018"/>
    </source>
</evidence>
<comment type="caution">
    <text evidence="2">The sequence shown here is derived from an EMBL/GenBank/DDBJ whole genome shotgun (WGS) entry which is preliminary data.</text>
</comment>
<reference evidence="2" key="1">
    <citation type="submission" date="2022-07" db="EMBL/GenBank/DDBJ databases">
        <title>Chromosome-level genome of Muraenolepis orangiensis.</title>
        <authorList>
            <person name="Kim J."/>
        </authorList>
    </citation>
    <scope>NUCLEOTIDE SEQUENCE</scope>
    <source>
        <strain evidence="2">KU_S4_2022</strain>
        <tissue evidence="2">Muscle</tissue>
    </source>
</reference>
<evidence type="ECO:0000313" key="2">
    <source>
        <dbReference type="EMBL" id="KAJ3581012.1"/>
    </source>
</evidence>
<gene>
    <name evidence="2" type="ORF">NHX12_017168</name>
    <name evidence="3" type="ORF">NHX12_030760</name>
</gene>